<dbReference type="RefSeq" id="WP_207671851.1">
    <property type="nucleotide sequence ID" value="NZ_JAFREM010000004.1"/>
</dbReference>
<keyword evidence="3" id="KW-1185">Reference proteome</keyword>
<dbReference type="Pfam" id="PF12681">
    <property type="entry name" value="Glyoxalase_2"/>
    <property type="match status" value="1"/>
</dbReference>
<dbReference type="InterPro" id="IPR037523">
    <property type="entry name" value="VOC_core"/>
</dbReference>
<dbReference type="SUPFAM" id="SSF54593">
    <property type="entry name" value="Glyoxalase/Bleomycin resistance protein/Dihydroxybiphenyl dioxygenase"/>
    <property type="match status" value="1"/>
</dbReference>
<name>A0ABS3L5L3_9ENTE</name>
<evidence type="ECO:0000313" key="2">
    <source>
        <dbReference type="EMBL" id="MBO1304903.1"/>
    </source>
</evidence>
<gene>
    <name evidence="2" type="ORF">JZO70_01920</name>
</gene>
<dbReference type="EMBL" id="JAFREM010000004">
    <property type="protein sequence ID" value="MBO1304903.1"/>
    <property type="molecule type" value="Genomic_DNA"/>
</dbReference>
<proteinExistence type="predicted"/>
<sequence>MQYKGTLIAVTDIEKSKQFYSELFGLKIIMDAGANVQMSEGIFLQTIDTWPDFINRKKADIVLENNAVELYFETDDIDSFIKKLAEYSDVTYLHPVIEHSWGQRAVRFYDLDHHIIEVAENIVMVAKRFIHSGLSVEQTAERMGVDVEVTKAALNQ</sequence>
<protein>
    <submittedName>
        <fullName evidence="2">Glyoxalase</fullName>
    </submittedName>
</protein>
<dbReference type="Gene3D" id="3.10.180.10">
    <property type="entry name" value="2,3-Dihydroxybiphenyl 1,2-Dioxygenase, domain 1"/>
    <property type="match status" value="1"/>
</dbReference>
<dbReference type="InterPro" id="IPR029068">
    <property type="entry name" value="Glyas_Bleomycin-R_OHBP_Dase"/>
</dbReference>
<organism evidence="2 3">
    <name type="scientific">Candidatus Enterococcus moelleringii</name>
    <dbReference type="NCBI Taxonomy" id="2815325"/>
    <lineage>
        <taxon>Bacteria</taxon>
        <taxon>Bacillati</taxon>
        <taxon>Bacillota</taxon>
        <taxon>Bacilli</taxon>
        <taxon>Lactobacillales</taxon>
        <taxon>Enterococcaceae</taxon>
        <taxon>Enterococcus</taxon>
    </lineage>
</organism>
<feature type="domain" description="VOC" evidence="1">
    <location>
        <begin position="2"/>
        <end position="121"/>
    </location>
</feature>
<accession>A0ABS3L5L3</accession>
<dbReference type="InterPro" id="IPR025870">
    <property type="entry name" value="Glyoxalase-like_dom"/>
</dbReference>
<dbReference type="PROSITE" id="PS51819">
    <property type="entry name" value="VOC"/>
    <property type="match status" value="1"/>
</dbReference>
<comment type="caution">
    <text evidence="2">The sequence shown here is derived from an EMBL/GenBank/DDBJ whole genome shotgun (WGS) entry which is preliminary data.</text>
</comment>
<evidence type="ECO:0000259" key="1">
    <source>
        <dbReference type="PROSITE" id="PS51819"/>
    </source>
</evidence>
<evidence type="ECO:0000313" key="3">
    <source>
        <dbReference type="Proteomes" id="UP000664601"/>
    </source>
</evidence>
<reference evidence="2 3" key="1">
    <citation type="submission" date="2021-03" db="EMBL/GenBank/DDBJ databases">
        <title>Enterococcal diversity collection.</title>
        <authorList>
            <person name="Gilmore M.S."/>
            <person name="Schwartzman J."/>
            <person name="Van Tyne D."/>
            <person name="Martin M."/>
            <person name="Earl A.M."/>
            <person name="Manson A.L."/>
            <person name="Straub T."/>
            <person name="Salamzade R."/>
            <person name="Saavedra J."/>
            <person name="Lebreton F."/>
            <person name="Prichula J."/>
            <person name="Schaufler K."/>
            <person name="Gaca A."/>
            <person name="Sgardioli B."/>
            <person name="Wagenaar J."/>
            <person name="Strong T."/>
        </authorList>
    </citation>
    <scope>NUCLEOTIDE SEQUENCE [LARGE SCALE GENOMIC DNA]</scope>
    <source>
        <strain evidence="2 3">669A</strain>
    </source>
</reference>
<dbReference type="Proteomes" id="UP000664601">
    <property type="component" value="Unassembled WGS sequence"/>
</dbReference>